<dbReference type="PANTHER" id="PTHR43364">
    <property type="entry name" value="NADH-SPECIFIC METHYLGLYOXAL REDUCTASE-RELATED"/>
    <property type="match status" value="1"/>
</dbReference>
<comment type="caution">
    <text evidence="5">The sequence shown here is derived from an EMBL/GenBank/DDBJ whole genome shotgun (WGS) entry which is preliminary data.</text>
</comment>
<gene>
    <name evidence="5" type="ORF">BJY01DRAFT_258179</name>
</gene>
<keyword evidence="6" id="KW-1185">Reference proteome</keyword>
<evidence type="ECO:0000256" key="3">
    <source>
        <dbReference type="ARBA" id="ARBA00038157"/>
    </source>
</evidence>
<dbReference type="EMBL" id="JBFXLU010000151">
    <property type="protein sequence ID" value="KAL2838036.1"/>
    <property type="molecule type" value="Genomic_DNA"/>
</dbReference>
<dbReference type="CDD" id="cd19146">
    <property type="entry name" value="AKR_AKR9A1-2"/>
    <property type="match status" value="1"/>
</dbReference>
<dbReference type="Proteomes" id="UP001610446">
    <property type="component" value="Unassembled WGS sequence"/>
</dbReference>
<evidence type="ECO:0000313" key="5">
    <source>
        <dbReference type="EMBL" id="KAL2838036.1"/>
    </source>
</evidence>
<dbReference type="Pfam" id="PF00248">
    <property type="entry name" value="Aldo_ket_red"/>
    <property type="match status" value="1"/>
</dbReference>
<reference evidence="5 6" key="1">
    <citation type="submission" date="2024-07" db="EMBL/GenBank/DDBJ databases">
        <title>Section-level genome sequencing and comparative genomics of Aspergillus sections Usti and Cavernicolus.</title>
        <authorList>
            <consortium name="Lawrence Berkeley National Laboratory"/>
            <person name="Nybo J.L."/>
            <person name="Vesth T.C."/>
            <person name="Theobald S."/>
            <person name="Frisvad J.C."/>
            <person name="Larsen T.O."/>
            <person name="Kjaerboelling I."/>
            <person name="Rothschild-Mancinelli K."/>
            <person name="Lyhne E.K."/>
            <person name="Kogle M.E."/>
            <person name="Barry K."/>
            <person name="Clum A."/>
            <person name="Na H."/>
            <person name="Ledsgaard L."/>
            <person name="Lin J."/>
            <person name="Lipzen A."/>
            <person name="Kuo A."/>
            <person name="Riley R."/>
            <person name="Mondo S."/>
            <person name="Labutti K."/>
            <person name="Haridas S."/>
            <person name="Pangalinan J."/>
            <person name="Salamov A.A."/>
            <person name="Simmons B.A."/>
            <person name="Magnuson J.K."/>
            <person name="Chen J."/>
            <person name="Drula E."/>
            <person name="Henrissat B."/>
            <person name="Wiebenga A."/>
            <person name="Lubbers R.J."/>
            <person name="Gomes A.C."/>
            <person name="Makela M.R."/>
            <person name="Stajich J."/>
            <person name="Grigoriev I.V."/>
            <person name="Mortensen U.H."/>
            <person name="De Vries R.P."/>
            <person name="Baker S.E."/>
            <person name="Andersen M.R."/>
        </authorList>
    </citation>
    <scope>NUCLEOTIDE SEQUENCE [LARGE SCALE GENOMIC DNA]</scope>
    <source>
        <strain evidence="5 6">CBS 123904</strain>
    </source>
</reference>
<dbReference type="InterPro" id="IPR036812">
    <property type="entry name" value="NAD(P)_OxRdtase_dom_sf"/>
</dbReference>
<comment type="similarity">
    <text evidence="3">Belongs to the aldo/keto reductase family. Aldo/keto reductase 2 subfamily.</text>
</comment>
<dbReference type="InterPro" id="IPR023210">
    <property type="entry name" value="NADP_OxRdtase_dom"/>
</dbReference>
<dbReference type="PANTHER" id="PTHR43364:SF7">
    <property type="entry name" value="NADP-DEPENDENT OXIDOREDUCTASE DOMAIN-CONTAINING PROTEIN-RELATED"/>
    <property type="match status" value="1"/>
</dbReference>
<organism evidence="5 6">
    <name type="scientific">Aspergillus pseudoustus</name>
    <dbReference type="NCBI Taxonomy" id="1810923"/>
    <lineage>
        <taxon>Eukaryota</taxon>
        <taxon>Fungi</taxon>
        <taxon>Dikarya</taxon>
        <taxon>Ascomycota</taxon>
        <taxon>Pezizomycotina</taxon>
        <taxon>Eurotiomycetes</taxon>
        <taxon>Eurotiomycetidae</taxon>
        <taxon>Eurotiales</taxon>
        <taxon>Aspergillaceae</taxon>
        <taxon>Aspergillus</taxon>
        <taxon>Aspergillus subgen. Nidulantes</taxon>
    </lineage>
</organism>
<sequence>MATENPLLSRYRQLAPTASVRVSPLCLGAMTFGTANADRYGECSKESAFEILDYFFSQGGNFIDTANGYREEQSEIWLGEWLASRKNRDQIVLATKYTTGWQGHRKANGEIPIQANFGGNGVKSMRVSLEASLRKLQTDYIDLFYVHWWDYTVSIPELMHGLNDLVAAGKVLYLGISDTPAWIVAKANQYARDHGLRQFTVYQGMWNASMRDFERDIIPMARDEGMGLAPYGVLNQGRFQTEEAFKQREKEGHNGRKFIPLSEHDKKVSRVLEHVANDKGVELLQVALAYVLQKTPYVFPIVGARKVDHLKGVMPAIGITLSDEEIEKIESAYIFDPGFPHTFLSGTLFTDDAPKGGYGPGDVWLTKSLGSFDWVEPSKAIAPTNN</sequence>
<protein>
    <submittedName>
        <fullName evidence="5">NADP-dependent oxidoreductase domain-containing protein</fullName>
    </submittedName>
</protein>
<proteinExistence type="inferred from homology"/>
<dbReference type="SUPFAM" id="SSF51430">
    <property type="entry name" value="NAD(P)-linked oxidoreductase"/>
    <property type="match status" value="1"/>
</dbReference>
<accession>A0ABR4JDC4</accession>
<evidence type="ECO:0000259" key="4">
    <source>
        <dbReference type="Pfam" id="PF00248"/>
    </source>
</evidence>
<evidence type="ECO:0000256" key="2">
    <source>
        <dbReference type="ARBA" id="ARBA00023002"/>
    </source>
</evidence>
<dbReference type="Gene3D" id="3.20.20.100">
    <property type="entry name" value="NADP-dependent oxidoreductase domain"/>
    <property type="match status" value="1"/>
</dbReference>
<evidence type="ECO:0000313" key="6">
    <source>
        <dbReference type="Proteomes" id="UP001610446"/>
    </source>
</evidence>
<dbReference type="InterPro" id="IPR050523">
    <property type="entry name" value="AKR_Detox_Biosynth"/>
</dbReference>
<evidence type="ECO:0000256" key="1">
    <source>
        <dbReference type="ARBA" id="ARBA00022857"/>
    </source>
</evidence>
<name>A0ABR4JDC4_9EURO</name>
<feature type="domain" description="NADP-dependent oxidoreductase" evidence="4">
    <location>
        <begin position="24"/>
        <end position="333"/>
    </location>
</feature>
<keyword evidence="2" id="KW-0560">Oxidoreductase</keyword>
<keyword evidence="1" id="KW-0521">NADP</keyword>